<evidence type="ECO:0000256" key="1">
    <source>
        <dbReference type="SAM" id="MobiDB-lite"/>
    </source>
</evidence>
<feature type="region of interest" description="Disordered" evidence="1">
    <location>
        <begin position="1"/>
        <end position="35"/>
    </location>
</feature>
<feature type="compositionally biased region" description="Basic and acidic residues" evidence="1">
    <location>
        <begin position="210"/>
        <end position="224"/>
    </location>
</feature>
<reference evidence="3" key="1">
    <citation type="submission" date="2025-08" db="UniProtKB">
        <authorList>
            <consortium name="RefSeq"/>
        </authorList>
    </citation>
    <scope>IDENTIFICATION</scope>
</reference>
<organism evidence="2 3">
    <name type="scientific">Drosophila suzukii</name>
    <name type="common">Spotted-wing drosophila fruit fly</name>
    <dbReference type="NCBI Taxonomy" id="28584"/>
    <lineage>
        <taxon>Eukaryota</taxon>
        <taxon>Metazoa</taxon>
        <taxon>Ecdysozoa</taxon>
        <taxon>Arthropoda</taxon>
        <taxon>Hexapoda</taxon>
        <taxon>Insecta</taxon>
        <taxon>Pterygota</taxon>
        <taxon>Neoptera</taxon>
        <taxon>Endopterygota</taxon>
        <taxon>Diptera</taxon>
        <taxon>Brachycera</taxon>
        <taxon>Muscomorpha</taxon>
        <taxon>Ephydroidea</taxon>
        <taxon>Drosophilidae</taxon>
        <taxon>Drosophila</taxon>
        <taxon>Sophophora</taxon>
    </lineage>
</organism>
<dbReference type="Proteomes" id="UP001652628">
    <property type="component" value="Chromosome X"/>
</dbReference>
<name>A0ABM4TTS5_DROSZ</name>
<dbReference type="GeneID" id="139353347"/>
<accession>A0ABM4TTS5</accession>
<feature type="compositionally biased region" description="Low complexity" evidence="1">
    <location>
        <begin position="124"/>
        <end position="147"/>
    </location>
</feature>
<proteinExistence type="predicted"/>
<feature type="compositionally biased region" description="Low complexity" evidence="1">
    <location>
        <begin position="9"/>
        <end position="35"/>
    </location>
</feature>
<evidence type="ECO:0000313" key="2">
    <source>
        <dbReference type="Proteomes" id="UP001652628"/>
    </source>
</evidence>
<evidence type="ECO:0000313" key="3">
    <source>
        <dbReference type="RefSeq" id="XP_070853374.1"/>
    </source>
</evidence>
<keyword evidence="2" id="KW-1185">Reference proteome</keyword>
<dbReference type="RefSeq" id="XP_070853374.1">
    <property type="nucleotide sequence ID" value="XM_070997273.1"/>
</dbReference>
<protein>
    <submittedName>
        <fullName evidence="3">Mediator of RNA polymerase II transcription subunit 15</fullName>
    </submittedName>
</protein>
<sequence length="256" mass="28313">MRTPRKCGNSSNISNISNNSNNSITSNSNNSNIKNRNLSAAGGALIKQSLTSPQHHNEIDALTALQVEEVIYTQSQGNTSYQLDSETRCASNVQEPTLQQQHTAYEDRTSVVLPPYNLCIGNKPQPQQQPLQQQQQSLQQQQQPFEAEQQEQELELELEQKELENSSYEQFLKLSAHEYSEPERSSAAALNLSSIGEKEAAVGVGGGVESKTELQLEDPPEFRMLRGVGATIEEPKDQRPPNRPTADGISNKGREP</sequence>
<feature type="region of interest" description="Disordered" evidence="1">
    <location>
        <begin position="120"/>
        <end position="153"/>
    </location>
</feature>
<feature type="region of interest" description="Disordered" evidence="1">
    <location>
        <begin position="200"/>
        <end position="256"/>
    </location>
</feature>
<gene>
    <name evidence="3" type="primary">LOC139353347</name>
</gene>